<keyword evidence="4 11" id="KW-1133">Transmembrane helix</keyword>
<evidence type="ECO:0000313" key="13">
    <source>
        <dbReference type="EMBL" id="MBP0614404.1"/>
    </source>
</evidence>
<dbReference type="PROSITE" id="PS51371">
    <property type="entry name" value="CBS"/>
    <property type="match status" value="1"/>
</dbReference>
<dbReference type="PANTHER" id="PTHR43427">
    <property type="entry name" value="CHLORIDE CHANNEL PROTEIN CLC-E"/>
    <property type="match status" value="1"/>
</dbReference>
<dbReference type="EMBL" id="JAGJCF010000001">
    <property type="protein sequence ID" value="MBP0614404.1"/>
    <property type="molecule type" value="Genomic_DNA"/>
</dbReference>
<keyword evidence="5" id="KW-0406">Ion transport</keyword>
<feature type="domain" description="CBS" evidence="12">
    <location>
        <begin position="456"/>
        <end position="513"/>
    </location>
</feature>
<dbReference type="Gene3D" id="1.10.3080.10">
    <property type="entry name" value="Clc chloride channel"/>
    <property type="match status" value="1"/>
</dbReference>
<dbReference type="InterPro" id="IPR000644">
    <property type="entry name" value="CBS_dom"/>
</dbReference>
<feature type="transmembrane region" description="Helical" evidence="11">
    <location>
        <begin position="163"/>
        <end position="188"/>
    </location>
</feature>
<feature type="transmembrane region" description="Helical" evidence="11">
    <location>
        <begin position="369"/>
        <end position="395"/>
    </location>
</feature>
<evidence type="ECO:0000256" key="6">
    <source>
        <dbReference type="ARBA" id="ARBA00023136"/>
    </source>
</evidence>
<dbReference type="PANTHER" id="PTHR43427:SF6">
    <property type="entry name" value="CHLORIDE CHANNEL PROTEIN CLC-E"/>
    <property type="match status" value="1"/>
</dbReference>
<dbReference type="InterPro" id="IPR001807">
    <property type="entry name" value="ClC"/>
</dbReference>
<keyword evidence="6 11" id="KW-0472">Membrane</keyword>
<comment type="caution">
    <text evidence="13">The sequence shown here is derived from an EMBL/GenBank/DDBJ whole genome shotgun (WGS) entry which is preliminary data.</text>
</comment>
<dbReference type="InterPro" id="IPR046342">
    <property type="entry name" value="CBS_dom_sf"/>
</dbReference>
<feature type="transmembrane region" description="Helical" evidence="11">
    <location>
        <begin position="401"/>
        <end position="422"/>
    </location>
</feature>
<organism evidence="13 14">
    <name type="scientific">Jiella mangrovi</name>
    <dbReference type="NCBI Taxonomy" id="2821407"/>
    <lineage>
        <taxon>Bacteria</taxon>
        <taxon>Pseudomonadati</taxon>
        <taxon>Pseudomonadota</taxon>
        <taxon>Alphaproteobacteria</taxon>
        <taxon>Hyphomicrobiales</taxon>
        <taxon>Aurantimonadaceae</taxon>
        <taxon>Jiella</taxon>
    </lineage>
</organism>
<evidence type="ECO:0000256" key="9">
    <source>
        <dbReference type="ARBA" id="ARBA00023303"/>
    </source>
</evidence>
<dbReference type="Pfam" id="PF00654">
    <property type="entry name" value="Voltage_CLC"/>
    <property type="match status" value="1"/>
</dbReference>
<evidence type="ECO:0000259" key="12">
    <source>
        <dbReference type="PROSITE" id="PS51371"/>
    </source>
</evidence>
<keyword evidence="10" id="KW-0129">CBS domain</keyword>
<evidence type="ECO:0000313" key="14">
    <source>
        <dbReference type="Proteomes" id="UP000678276"/>
    </source>
</evidence>
<keyword evidence="7" id="KW-0869">Chloride channel</keyword>
<evidence type="ECO:0000256" key="10">
    <source>
        <dbReference type="PROSITE-ProRule" id="PRU00703"/>
    </source>
</evidence>
<dbReference type="Proteomes" id="UP000678276">
    <property type="component" value="Unassembled WGS sequence"/>
</dbReference>
<protein>
    <submittedName>
        <fullName evidence="13">Chloride channel protein</fullName>
    </submittedName>
</protein>
<name>A0ABS4BEB2_9HYPH</name>
<proteinExistence type="predicted"/>
<feature type="transmembrane region" description="Helical" evidence="11">
    <location>
        <begin position="273"/>
        <end position="291"/>
    </location>
</feature>
<feature type="transmembrane region" description="Helical" evidence="11">
    <location>
        <begin position="194"/>
        <end position="217"/>
    </location>
</feature>
<dbReference type="InterPro" id="IPR014743">
    <property type="entry name" value="Cl-channel_core"/>
</dbReference>
<sequence length="600" mass="62582">MLAHKVSLQQRLSILIRRSEVWLVLAAFCVGSVSGLGVVAISTSAHGIQMLLFAIGPQERLSAIGEMTWGLSLLAPFAGGLALLGLAVWTKRQGRAPLDPVESNALHGGKMSMRDSLLIVAQTIASNGAGASVGLEAAYTQLGGAFGSKLGKYVHARRGDMRLLVGCGAAGAIAAAFGTPLAGAFYAFELIIGTYTIASLAPVMAAAIAAVGVTSLIGGHTVMVHVPLDHAVTSSEFVSLMVLAIVTAGCGILVMVLVSAIERAYSRLGVAQLYRPLIGGLLLIPIVMEVPQALSAGHGAMGLVLQQAPIQMGVLALMIGGKALAAAVSLGSGFRGGLFFASLLLGTLIGQLFFLVGDAFFPHTLGDPTLAATVGMAGMAAAIVGGPLTMGFLAFELYGSLPVATVVLAAAGLASLVVRATFGYSFTTWRFHLRGETIRSAHDVGLVRNLTVGRLMRRDVKTVRDDAGLKEFCRSFPLGSSKSVIAVDDFGNYAGMVSVSDAFAAFAADPDARLDAVLAQRDVWLQPQMSARQASRAFERNVCDTLAVVSDAAKPNLLGMLSESHLLRRYAEEVDKVRVDMMGPQRGRSTETPRRARPAA</sequence>
<reference evidence="13 14" key="1">
    <citation type="submission" date="2021-04" db="EMBL/GenBank/DDBJ databases">
        <title>Whole genome sequence of Jiella sp. KSK16Y-1.</title>
        <authorList>
            <person name="Tuo L."/>
        </authorList>
    </citation>
    <scope>NUCLEOTIDE SEQUENCE [LARGE SCALE GENOMIC DNA]</scope>
    <source>
        <strain evidence="13 14">KSK16Y-1</strain>
    </source>
</reference>
<feature type="transmembrane region" description="Helical" evidence="11">
    <location>
        <begin position="312"/>
        <end position="331"/>
    </location>
</feature>
<dbReference type="Pfam" id="PF00571">
    <property type="entry name" value="CBS"/>
    <property type="match status" value="2"/>
</dbReference>
<evidence type="ECO:0000256" key="11">
    <source>
        <dbReference type="SAM" id="Phobius"/>
    </source>
</evidence>
<dbReference type="SUPFAM" id="SSF54631">
    <property type="entry name" value="CBS-domain pair"/>
    <property type="match status" value="1"/>
</dbReference>
<feature type="transmembrane region" description="Helical" evidence="11">
    <location>
        <begin position="337"/>
        <end position="357"/>
    </location>
</feature>
<dbReference type="CDD" id="cd00400">
    <property type="entry name" value="Voltage_gated_ClC"/>
    <property type="match status" value="1"/>
</dbReference>
<keyword evidence="9" id="KW-0407">Ion channel</keyword>
<feature type="transmembrane region" description="Helical" evidence="11">
    <location>
        <begin position="21"/>
        <end position="48"/>
    </location>
</feature>
<gene>
    <name evidence="13" type="ORF">J6595_02220</name>
</gene>
<keyword evidence="3 11" id="KW-0812">Transmembrane</keyword>
<comment type="subcellular location">
    <subcellularLocation>
        <location evidence="1">Membrane</location>
        <topology evidence="1">Multi-pass membrane protein</topology>
    </subcellularLocation>
</comment>
<dbReference type="Gene3D" id="3.10.580.10">
    <property type="entry name" value="CBS-domain"/>
    <property type="match status" value="1"/>
</dbReference>
<evidence type="ECO:0000256" key="2">
    <source>
        <dbReference type="ARBA" id="ARBA00022448"/>
    </source>
</evidence>
<evidence type="ECO:0000256" key="8">
    <source>
        <dbReference type="ARBA" id="ARBA00023214"/>
    </source>
</evidence>
<keyword evidence="2" id="KW-0813">Transport</keyword>
<evidence type="ECO:0000256" key="1">
    <source>
        <dbReference type="ARBA" id="ARBA00004141"/>
    </source>
</evidence>
<feature type="transmembrane region" description="Helical" evidence="11">
    <location>
        <begin position="237"/>
        <end position="261"/>
    </location>
</feature>
<feature type="transmembrane region" description="Helical" evidence="11">
    <location>
        <begin position="68"/>
        <end position="89"/>
    </location>
</feature>
<keyword evidence="14" id="KW-1185">Reference proteome</keyword>
<keyword evidence="8" id="KW-0868">Chloride</keyword>
<evidence type="ECO:0000256" key="4">
    <source>
        <dbReference type="ARBA" id="ARBA00022989"/>
    </source>
</evidence>
<evidence type="ECO:0000256" key="7">
    <source>
        <dbReference type="ARBA" id="ARBA00023173"/>
    </source>
</evidence>
<evidence type="ECO:0000256" key="3">
    <source>
        <dbReference type="ARBA" id="ARBA00022692"/>
    </source>
</evidence>
<dbReference type="InterPro" id="IPR050368">
    <property type="entry name" value="ClC-type_chloride_channel"/>
</dbReference>
<dbReference type="RefSeq" id="WP_209592808.1">
    <property type="nucleotide sequence ID" value="NZ_JAGJCF010000001.1"/>
</dbReference>
<dbReference type="SUPFAM" id="SSF81340">
    <property type="entry name" value="Clc chloride channel"/>
    <property type="match status" value="1"/>
</dbReference>
<evidence type="ECO:0000256" key="5">
    <source>
        <dbReference type="ARBA" id="ARBA00023065"/>
    </source>
</evidence>
<accession>A0ABS4BEB2</accession>